<dbReference type="GO" id="GO:0015226">
    <property type="term" value="F:carnitine transmembrane transporter activity"/>
    <property type="evidence" value="ECO:0007669"/>
    <property type="project" value="TreeGrafter"/>
</dbReference>
<accession>A0A0A2UQ10</accession>
<dbReference type="PROSITE" id="PS51257">
    <property type="entry name" value="PROKAR_LIPOPROTEIN"/>
    <property type="match status" value="1"/>
</dbReference>
<feature type="domain" description="ABC-type glycine betaine transport system substrate-binding" evidence="6">
    <location>
        <begin position="39"/>
        <end position="182"/>
    </location>
</feature>
<comment type="caution">
    <text evidence="7">The sequence shown here is derived from an EMBL/GenBank/DDBJ whole genome shotgun (WGS) entry which is preliminary data.</text>
</comment>
<dbReference type="Pfam" id="PF04069">
    <property type="entry name" value="OpuAC"/>
    <property type="match status" value="2"/>
</dbReference>
<dbReference type="STRING" id="1385513.N780_07410"/>
<evidence type="ECO:0000313" key="7">
    <source>
        <dbReference type="EMBL" id="KGP90044.1"/>
    </source>
</evidence>
<keyword evidence="2" id="KW-0813">Transport</keyword>
<keyword evidence="5" id="KW-0732">Signal</keyword>
<dbReference type="PANTHER" id="PTHR47737">
    <property type="entry name" value="GLYCINE BETAINE/PROLINE BETAINE TRANSPORT SYSTEM PERMEASE PROTEIN PROW"/>
    <property type="match status" value="1"/>
</dbReference>
<keyword evidence="4" id="KW-0472">Membrane</keyword>
<evidence type="ECO:0000256" key="1">
    <source>
        <dbReference type="ARBA" id="ARBA00004236"/>
    </source>
</evidence>
<feature type="chain" id="PRO_5001994529" evidence="5">
    <location>
        <begin position="21"/>
        <end position="303"/>
    </location>
</feature>
<dbReference type="SUPFAM" id="SSF53850">
    <property type="entry name" value="Periplasmic binding protein-like II"/>
    <property type="match status" value="2"/>
</dbReference>
<name>A0A0A2UQ10_9BACI</name>
<organism evidence="7 8">
    <name type="scientific">Pontibacillus chungwhensis BH030062</name>
    <dbReference type="NCBI Taxonomy" id="1385513"/>
    <lineage>
        <taxon>Bacteria</taxon>
        <taxon>Bacillati</taxon>
        <taxon>Bacillota</taxon>
        <taxon>Bacilli</taxon>
        <taxon>Bacillales</taxon>
        <taxon>Bacillaceae</taxon>
        <taxon>Pontibacillus</taxon>
    </lineage>
</organism>
<dbReference type="InterPro" id="IPR007210">
    <property type="entry name" value="ABC_Gly_betaine_transp_sub-bd"/>
</dbReference>
<evidence type="ECO:0000259" key="6">
    <source>
        <dbReference type="Pfam" id="PF04069"/>
    </source>
</evidence>
<dbReference type="EMBL" id="AVBG01000017">
    <property type="protein sequence ID" value="KGP90044.1"/>
    <property type="molecule type" value="Genomic_DNA"/>
</dbReference>
<dbReference type="Gene3D" id="3.40.190.100">
    <property type="entry name" value="Glycine betaine-binding periplasmic protein, domain 2"/>
    <property type="match status" value="1"/>
</dbReference>
<dbReference type="GO" id="GO:0043190">
    <property type="term" value="C:ATP-binding cassette (ABC) transporter complex"/>
    <property type="evidence" value="ECO:0007669"/>
    <property type="project" value="InterPro"/>
</dbReference>
<evidence type="ECO:0000313" key="8">
    <source>
        <dbReference type="Proteomes" id="UP000030153"/>
    </source>
</evidence>
<dbReference type="Gene3D" id="3.10.105.10">
    <property type="entry name" value="Dipeptide-binding Protein, Domain 3"/>
    <property type="match status" value="1"/>
</dbReference>
<proteinExistence type="predicted"/>
<evidence type="ECO:0000256" key="5">
    <source>
        <dbReference type="SAM" id="SignalP"/>
    </source>
</evidence>
<dbReference type="eggNOG" id="COG2113">
    <property type="taxonomic scope" value="Bacteria"/>
</dbReference>
<evidence type="ECO:0000256" key="3">
    <source>
        <dbReference type="ARBA" id="ARBA00022475"/>
    </source>
</evidence>
<dbReference type="PANTHER" id="PTHR47737:SF1">
    <property type="entry name" value="GLYCINE BETAINE_PROLINE BETAINE TRANSPORT SYSTEM PERMEASE PROTEIN PROW"/>
    <property type="match status" value="1"/>
</dbReference>
<reference evidence="7 8" key="1">
    <citation type="submission" date="2013-08" db="EMBL/GenBank/DDBJ databases">
        <title>Genome of Pontibacillus chungwhensis.</title>
        <authorList>
            <person name="Wang Q."/>
            <person name="Wang G."/>
        </authorList>
    </citation>
    <scope>NUCLEOTIDE SEQUENCE [LARGE SCALE GENOMIC DNA]</scope>
    <source>
        <strain evidence="7 8">BH030062</strain>
    </source>
</reference>
<dbReference type="GO" id="GO:0015871">
    <property type="term" value="P:choline transport"/>
    <property type="evidence" value="ECO:0007669"/>
    <property type="project" value="TreeGrafter"/>
</dbReference>
<keyword evidence="3" id="KW-1003">Cell membrane</keyword>
<sequence>MMNWKKLGLTAGLSLSLALAACGSTEDDSSGDSGDTKASVGEQLEYTLTGIESGAGIMVATDNALKDYENLEGWEVSSSSSAVMTEQLGNAIDNEEPIIVTGWTPHWKFAEYDLKYLEDPKEVYGGTEHINTIVRKGFEKDMPDAAKILDNFKWSPEDMQSVMLELQEGTEPVKAAQNWIENNQDKVDEWTKGIEDGSGTVQLAYVPWQSEISSTHVISEVLKQKGFETDLTQAGIGPMFQAIAEGDSDAMTSAWLPRTHGDHYESFEEEFVDLGANLEGAKIGLVVPDYMDIDSIEDLEPKE</sequence>
<feature type="domain" description="ABC-type glycine betaine transport system substrate-binding" evidence="6">
    <location>
        <begin position="200"/>
        <end position="300"/>
    </location>
</feature>
<protein>
    <submittedName>
        <fullName evidence="7">Glycine/betaine ABC transporter</fullName>
    </submittedName>
</protein>
<feature type="signal peptide" evidence="5">
    <location>
        <begin position="1"/>
        <end position="20"/>
    </location>
</feature>
<evidence type="ECO:0000256" key="2">
    <source>
        <dbReference type="ARBA" id="ARBA00022448"/>
    </source>
</evidence>
<dbReference type="GO" id="GO:0031460">
    <property type="term" value="P:glycine betaine transport"/>
    <property type="evidence" value="ECO:0007669"/>
    <property type="project" value="TreeGrafter"/>
</dbReference>
<evidence type="ECO:0000256" key="4">
    <source>
        <dbReference type="ARBA" id="ARBA00023136"/>
    </source>
</evidence>
<dbReference type="GO" id="GO:0005275">
    <property type="term" value="F:amine transmembrane transporter activity"/>
    <property type="evidence" value="ECO:0007669"/>
    <property type="project" value="TreeGrafter"/>
</dbReference>
<gene>
    <name evidence="7" type="ORF">N780_07410</name>
</gene>
<dbReference type="AlphaFoldDB" id="A0A0A2UQ10"/>
<comment type="subcellular location">
    <subcellularLocation>
        <location evidence="1">Cell membrane</location>
    </subcellularLocation>
</comment>
<keyword evidence="8" id="KW-1185">Reference proteome</keyword>
<dbReference type="Proteomes" id="UP000030153">
    <property type="component" value="Unassembled WGS sequence"/>
</dbReference>